<dbReference type="GO" id="GO:0016787">
    <property type="term" value="F:hydrolase activity"/>
    <property type="evidence" value="ECO:0007669"/>
    <property type="project" value="UniProtKB-KW"/>
</dbReference>
<comment type="caution">
    <text evidence="3">The sequence shown here is derived from an EMBL/GenBank/DDBJ whole genome shotgun (WGS) entry which is preliminary data.</text>
</comment>
<keyword evidence="1" id="KW-0812">Transmembrane</keyword>
<dbReference type="PANTHER" id="PTHR12277">
    <property type="entry name" value="ALPHA/BETA HYDROLASE DOMAIN-CONTAINING PROTEIN"/>
    <property type="match status" value="1"/>
</dbReference>
<evidence type="ECO:0000313" key="4">
    <source>
        <dbReference type="Proteomes" id="UP000625316"/>
    </source>
</evidence>
<evidence type="ECO:0000313" key="3">
    <source>
        <dbReference type="EMBL" id="MBE9028426.1"/>
    </source>
</evidence>
<evidence type="ECO:0000259" key="2">
    <source>
        <dbReference type="Pfam" id="PF12146"/>
    </source>
</evidence>
<keyword evidence="1" id="KW-0472">Membrane</keyword>
<evidence type="ECO:0000256" key="1">
    <source>
        <dbReference type="SAM" id="Phobius"/>
    </source>
</evidence>
<dbReference type="InterPro" id="IPR022742">
    <property type="entry name" value="Hydrolase_4"/>
</dbReference>
<dbReference type="Proteomes" id="UP000625316">
    <property type="component" value="Unassembled WGS sequence"/>
</dbReference>
<name>A0A928Z0M6_9CYAN</name>
<feature type="domain" description="Serine aminopeptidase S33" evidence="2">
    <location>
        <begin position="75"/>
        <end position="181"/>
    </location>
</feature>
<proteinExistence type="predicted"/>
<feature type="transmembrane region" description="Helical" evidence="1">
    <location>
        <begin position="15"/>
        <end position="35"/>
    </location>
</feature>
<dbReference type="Gene3D" id="3.40.50.1820">
    <property type="entry name" value="alpha/beta hydrolase"/>
    <property type="match status" value="1"/>
</dbReference>
<dbReference type="EMBL" id="JADEXQ010000003">
    <property type="protein sequence ID" value="MBE9028426.1"/>
    <property type="molecule type" value="Genomic_DNA"/>
</dbReference>
<dbReference type="Pfam" id="PF12146">
    <property type="entry name" value="Hydrolase_4"/>
    <property type="match status" value="1"/>
</dbReference>
<reference evidence="3" key="1">
    <citation type="submission" date="2020-10" db="EMBL/GenBank/DDBJ databases">
        <authorList>
            <person name="Castelo-Branco R."/>
            <person name="Eusebio N."/>
            <person name="Adriana R."/>
            <person name="Vieira A."/>
            <person name="Brugerolle De Fraissinette N."/>
            <person name="Rezende De Castro R."/>
            <person name="Schneider M.P."/>
            <person name="Vasconcelos V."/>
            <person name="Leao P.N."/>
        </authorList>
    </citation>
    <scope>NUCLEOTIDE SEQUENCE</scope>
    <source>
        <strain evidence="3">LEGE 11480</strain>
    </source>
</reference>
<protein>
    <submittedName>
        <fullName evidence="3">Alpha/beta hydrolase</fullName>
    </submittedName>
</protein>
<gene>
    <name evidence="3" type="ORF">IQ266_01485</name>
</gene>
<dbReference type="InterPro" id="IPR029058">
    <property type="entry name" value="AB_hydrolase_fold"/>
</dbReference>
<keyword evidence="1" id="KW-1133">Transmembrane helix</keyword>
<accession>A0A928Z0M6</accession>
<organism evidence="3 4">
    <name type="scientific">Romeriopsis navalis LEGE 11480</name>
    <dbReference type="NCBI Taxonomy" id="2777977"/>
    <lineage>
        <taxon>Bacteria</taxon>
        <taxon>Bacillati</taxon>
        <taxon>Cyanobacteriota</taxon>
        <taxon>Cyanophyceae</taxon>
        <taxon>Leptolyngbyales</taxon>
        <taxon>Leptolyngbyaceae</taxon>
        <taxon>Romeriopsis</taxon>
        <taxon>Romeriopsis navalis</taxon>
    </lineage>
</organism>
<sequence>MSFRNWLTQIPDWKVLIRIPVLIYCTIAAYGFFFADRQMFIPQYASQAPLPKPPIAITTPNGEIITLVHLTHPQATHTILYSHGNAETLGSIYPHLLKLKDLGFNVIAYDYRGYGLSQGTPSETNAYQDIEATYKYATEQLQIPSRRIILFGRSIGGGPSTYLASQKPIAGLILESTFTSIFRVVIPFPLLPFDKFPNRDRIAQVKAPVLIIHGNRDEIIPFEHGKILFQAASNPKQFQAIPNAGHNDVSDIGGIIYSQAIKDFVAKIAKN</sequence>
<dbReference type="RefSeq" id="WP_264323248.1">
    <property type="nucleotide sequence ID" value="NZ_JADEXQ010000003.1"/>
</dbReference>
<dbReference type="AlphaFoldDB" id="A0A928Z0M6"/>
<keyword evidence="3" id="KW-0378">Hydrolase</keyword>
<dbReference type="PANTHER" id="PTHR12277:SF81">
    <property type="entry name" value="PROTEIN ABHD13"/>
    <property type="match status" value="1"/>
</dbReference>
<keyword evidence="4" id="KW-1185">Reference proteome</keyword>
<dbReference type="SUPFAM" id="SSF53474">
    <property type="entry name" value="alpha/beta-Hydrolases"/>
    <property type="match status" value="1"/>
</dbReference>